<dbReference type="EMBL" id="CACVBM020001222">
    <property type="protein sequence ID" value="CAA7040078.1"/>
    <property type="molecule type" value="Genomic_DNA"/>
</dbReference>
<name>A0A6D2JEY7_9BRAS</name>
<sequence length="129" mass="14366">MDIQARGSGHVALSSIDVESGFTKLLELCKCTDRGRLLWFSLQENRRVATEIATKSKVVAKLRRICDYVATLEIVVANSSQICDDKGGPANPSQFCEDSDNSRKSVAQLRRHYNTMCSSQNCEKIAMHL</sequence>
<accession>A0A6D2JEY7</accession>
<dbReference type="AlphaFoldDB" id="A0A6D2JEY7"/>
<reference evidence="1" key="1">
    <citation type="submission" date="2020-01" db="EMBL/GenBank/DDBJ databases">
        <authorList>
            <person name="Mishra B."/>
        </authorList>
    </citation>
    <scope>NUCLEOTIDE SEQUENCE [LARGE SCALE GENOMIC DNA]</scope>
</reference>
<proteinExistence type="predicted"/>
<comment type="caution">
    <text evidence="1">The sequence shown here is derived from an EMBL/GenBank/DDBJ whole genome shotgun (WGS) entry which is preliminary data.</text>
</comment>
<protein>
    <submittedName>
        <fullName evidence="1">Uncharacterized protein</fullName>
    </submittedName>
</protein>
<keyword evidence="2" id="KW-1185">Reference proteome</keyword>
<evidence type="ECO:0000313" key="2">
    <source>
        <dbReference type="Proteomes" id="UP000467841"/>
    </source>
</evidence>
<dbReference type="Proteomes" id="UP000467841">
    <property type="component" value="Unassembled WGS sequence"/>
</dbReference>
<organism evidence="1 2">
    <name type="scientific">Microthlaspi erraticum</name>
    <dbReference type="NCBI Taxonomy" id="1685480"/>
    <lineage>
        <taxon>Eukaryota</taxon>
        <taxon>Viridiplantae</taxon>
        <taxon>Streptophyta</taxon>
        <taxon>Embryophyta</taxon>
        <taxon>Tracheophyta</taxon>
        <taxon>Spermatophyta</taxon>
        <taxon>Magnoliopsida</taxon>
        <taxon>eudicotyledons</taxon>
        <taxon>Gunneridae</taxon>
        <taxon>Pentapetalae</taxon>
        <taxon>rosids</taxon>
        <taxon>malvids</taxon>
        <taxon>Brassicales</taxon>
        <taxon>Brassicaceae</taxon>
        <taxon>Coluteocarpeae</taxon>
        <taxon>Microthlaspi</taxon>
    </lineage>
</organism>
<evidence type="ECO:0000313" key="1">
    <source>
        <dbReference type="EMBL" id="CAA7040078.1"/>
    </source>
</evidence>
<gene>
    <name evidence="1" type="ORF">MERR_LOCUS27313</name>
</gene>